<protein>
    <submittedName>
        <fullName evidence="1">Uncharacterized protein</fullName>
    </submittedName>
</protein>
<accession>A0ABQ0C9Y8</accession>
<sequence>MQLTSHDRSSVNPSMPLMRGVTGEMEHRVLDHDNARRLWAAVLERAILDLQDRTTRADAITWIRSHRHGVGSFHWICQQLDMDPDSVRHALLGPLTATGATGFKPVDMAPGSLSTH</sequence>
<dbReference type="EMBL" id="BAAFGK010000004">
    <property type="protein sequence ID" value="GAB0057706.1"/>
    <property type="molecule type" value="Genomic_DNA"/>
</dbReference>
<keyword evidence="2" id="KW-1185">Reference proteome</keyword>
<proteinExistence type="predicted"/>
<evidence type="ECO:0000313" key="2">
    <source>
        <dbReference type="Proteomes" id="UP001628193"/>
    </source>
</evidence>
<gene>
    <name evidence="1" type="ORF">SIID45300_02038</name>
</gene>
<comment type="caution">
    <text evidence="1">The sequence shown here is derived from an EMBL/GenBank/DDBJ whole genome shotgun (WGS) entry which is preliminary data.</text>
</comment>
<reference evidence="1 2" key="1">
    <citation type="submission" date="2024-09" db="EMBL/GenBank/DDBJ databases">
        <title>Draft genome sequence of Candidatus Magnetaquicoccaceae bacterium FCR-1.</title>
        <authorList>
            <person name="Shimoshige H."/>
            <person name="Shimamura S."/>
            <person name="Taoka A."/>
            <person name="Kobayashi H."/>
            <person name="Maekawa T."/>
        </authorList>
    </citation>
    <scope>NUCLEOTIDE SEQUENCE [LARGE SCALE GENOMIC DNA]</scope>
    <source>
        <strain evidence="1 2">FCR-1</strain>
    </source>
</reference>
<name>A0ABQ0C9Y8_9PROT</name>
<dbReference type="Proteomes" id="UP001628193">
    <property type="component" value="Unassembled WGS sequence"/>
</dbReference>
<organism evidence="1 2">
    <name type="scientific">Candidatus Magnetaquiglobus chichijimensis</name>
    <dbReference type="NCBI Taxonomy" id="3141448"/>
    <lineage>
        <taxon>Bacteria</taxon>
        <taxon>Pseudomonadati</taxon>
        <taxon>Pseudomonadota</taxon>
        <taxon>Magnetococcia</taxon>
        <taxon>Magnetococcales</taxon>
        <taxon>Candidatus Magnetaquicoccaceae</taxon>
        <taxon>Candidatus Magnetaquiglobus</taxon>
    </lineage>
</organism>
<dbReference type="RefSeq" id="WP_420905399.1">
    <property type="nucleotide sequence ID" value="NZ_BAAFGK010000004.1"/>
</dbReference>
<evidence type="ECO:0000313" key="1">
    <source>
        <dbReference type="EMBL" id="GAB0057706.1"/>
    </source>
</evidence>